<evidence type="ECO:0000313" key="2">
    <source>
        <dbReference type="Proteomes" id="UP000445000"/>
    </source>
</evidence>
<keyword evidence="2" id="KW-1185">Reference proteome</keyword>
<sequence>MRDIPEDITGVRWGAMPMEGQVNDRMRYQVARRQTTFWDFTDSEGTTRVHFIAKKEFGFTQPAVASFSIEADHPLLADYSNGWVQIFVSAPVIEPGLLVAKIDEAVKEMSKHWRTLATYREPDVTLDVLGSGYGALGGFPMPMATAIAAILIREGIRHTVLPSFGPRGKFQVLIAGKNWVVAESFRIEELPLD</sequence>
<accession>A0A829Y7Y5</accession>
<dbReference type="Proteomes" id="UP000445000">
    <property type="component" value="Unassembled WGS sequence"/>
</dbReference>
<dbReference type="EMBL" id="BLJN01000001">
    <property type="protein sequence ID" value="GFE79389.1"/>
    <property type="molecule type" value="Genomic_DNA"/>
</dbReference>
<organism evidence="1 2">
    <name type="scientific">Steroidobacter agaridevorans</name>
    <dbReference type="NCBI Taxonomy" id="2695856"/>
    <lineage>
        <taxon>Bacteria</taxon>
        <taxon>Pseudomonadati</taxon>
        <taxon>Pseudomonadota</taxon>
        <taxon>Gammaproteobacteria</taxon>
        <taxon>Steroidobacterales</taxon>
        <taxon>Steroidobacteraceae</taxon>
        <taxon>Steroidobacter</taxon>
    </lineage>
</organism>
<proteinExistence type="predicted"/>
<evidence type="ECO:0000313" key="1">
    <source>
        <dbReference type="EMBL" id="GFE79389.1"/>
    </source>
</evidence>
<gene>
    <name evidence="1" type="ORF">GCM10011487_13890</name>
</gene>
<name>A0A829Y7Y5_9GAMM</name>
<reference evidence="2" key="1">
    <citation type="submission" date="2020-01" db="EMBL/GenBank/DDBJ databases">
        <title>'Steroidobacter agaridevorans' sp. nov., agar-degrading bacteria isolated from rhizosphere soils.</title>
        <authorList>
            <person name="Ikenaga M."/>
            <person name="Kataoka M."/>
            <person name="Murouchi A."/>
            <person name="Katsuragi S."/>
            <person name="Sakai M."/>
        </authorList>
    </citation>
    <scope>NUCLEOTIDE SEQUENCE [LARGE SCALE GENOMIC DNA]</scope>
    <source>
        <strain evidence="2">YU21-B</strain>
    </source>
</reference>
<comment type="caution">
    <text evidence="1">The sequence shown here is derived from an EMBL/GenBank/DDBJ whole genome shotgun (WGS) entry which is preliminary data.</text>
</comment>
<dbReference type="AlphaFoldDB" id="A0A829Y7Y5"/>
<protein>
    <submittedName>
        <fullName evidence="1">Uncharacterized protein</fullName>
    </submittedName>
</protein>